<keyword evidence="1" id="KW-0472">Membrane</keyword>
<proteinExistence type="predicted"/>
<keyword evidence="3" id="KW-1185">Reference proteome</keyword>
<comment type="caution">
    <text evidence="2">The sequence shown here is derived from an EMBL/GenBank/DDBJ whole genome shotgun (WGS) entry which is preliminary data.</text>
</comment>
<evidence type="ECO:0000256" key="1">
    <source>
        <dbReference type="SAM" id="Phobius"/>
    </source>
</evidence>
<feature type="transmembrane region" description="Helical" evidence="1">
    <location>
        <begin position="73"/>
        <end position="92"/>
    </location>
</feature>
<keyword evidence="1" id="KW-0812">Transmembrane</keyword>
<evidence type="ECO:0000313" key="3">
    <source>
        <dbReference type="Proteomes" id="UP001162880"/>
    </source>
</evidence>
<name>A0ABT0B1V2_9SPHN</name>
<sequence length="236" mass="25634">MAQVPASQSRGVSQEIIRAARRQRAARLYNARKERWRFRLRRIRRAFLALSGIWIATLVAALALGGLSFGVSMSAILLGIALFVVLSIYPAAPRTHADDLNSASLPELAGSAELWLEGKRRALPNAAIDAIDMIGVRLEQIAPQLAAMEENGPAAREVRKLLSEHLPGLVDSYTRIPAALRSKPGVGGTSPSEQLVDGLAVISDEIEAMSLDLSKGDIDALATRNRFLETKYVDRD</sequence>
<evidence type="ECO:0000313" key="2">
    <source>
        <dbReference type="EMBL" id="MCJ2178999.1"/>
    </source>
</evidence>
<keyword evidence="1" id="KW-1133">Transmembrane helix</keyword>
<dbReference type="RefSeq" id="WP_243993552.1">
    <property type="nucleotide sequence ID" value="NZ_JALHLE010000013.1"/>
</dbReference>
<feature type="transmembrane region" description="Helical" evidence="1">
    <location>
        <begin position="46"/>
        <end position="67"/>
    </location>
</feature>
<reference evidence="2" key="1">
    <citation type="submission" date="2022-03" db="EMBL/GenBank/DDBJ databases">
        <title>Identification of a novel bacterium isolated from mangrove sediments.</title>
        <authorList>
            <person name="Pan X."/>
        </authorList>
    </citation>
    <scope>NUCLEOTIDE SEQUENCE</scope>
    <source>
        <strain evidence="2">B2580</strain>
    </source>
</reference>
<dbReference type="Proteomes" id="UP001162880">
    <property type="component" value="Unassembled WGS sequence"/>
</dbReference>
<protein>
    <recommendedName>
        <fullName evidence="4">DUF2207 domain-containing protein</fullName>
    </recommendedName>
</protein>
<gene>
    <name evidence="2" type="ORF">MTR64_10515</name>
</gene>
<organism evidence="2 3">
    <name type="scientific">Novosphingobium album</name>
    <name type="common">ex Hu et al. 2023</name>
    <dbReference type="NCBI Taxonomy" id="2930093"/>
    <lineage>
        <taxon>Bacteria</taxon>
        <taxon>Pseudomonadati</taxon>
        <taxon>Pseudomonadota</taxon>
        <taxon>Alphaproteobacteria</taxon>
        <taxon>Sphingomonadales</taxon>
        <taxon>Sphingomonadaceae</taxon>
        <taxon>Novosphingobium</taxon>
    </lineage>
</organism>
<dbReference type="EMBL" id="JALHLE010000013">
    <property type="protein sequence ID" value="MCJ2178999.1"/>
    <property type="molecule type" value="Genomic_DNA"/>
</dbReference>
<evidence type="ECO:0008006" key="4">
    <source>
        <dbReference type="Google" id="ProtNLM"/>
    </source>
</evidence>
<accession>A0ABT0B1V2</accession>